<evidence type="ECO:0000313" key="2">
    <source>
        <dbReference type="EMBL" id="RAU18767.1"/>
    </source>
</evidence>
<sequence length="226" mass="25637">MVSKNPITQMFGRSPFKPMQEHIAKSQAAAAELIPFIKAILIKDWETADACQQRIAVMEGEADKMKREIRQNLPGNLFLPVPRNDLLELLRTQDKVANRAKDIAGLMVGRRMEIPAVLSEELMAFVEIAVQTTEQAVTALNELDELLETGFRGHEVKIVQRLISELDRLEHATDEKERALRASLFTVEKEFNPIDVMFLYKTIDWIGDLSNRAQVVGSRLQQLLAK</sequence>
<dbReference type="NCBIfam" id="TIGR00153">
    <property type="entry name" value="TIGR00153 family protein"/>
    <property type="match status" value="1"/>
</dbReference>
<dbReference type="OrthoDB" id="9780540at2"/>
<comment type="caution">
    <text evidence="2">The sequence shown here is derived from an EMBL/GenBank/DDBJ whole genome shotgun (WGS) entry which is preliminary data.</text>
</comment>
<dbReference type="SUPFAM" id="SSF109755">
    <property type="entry name" value="PhoU-like"/>
    <property type="match status" value="1"/>
</dbReference>
<organism evidence="2 3">
    <name type="scientific">Nitrincola tibetensis</name>
    <dbReference type="NCBI Taxonomy" id="2219697"/>
    <lineage>
        <taxon>Bacteria</taxon>
        <taxon>Pseudomonadati</taxon>
        <taxon>Pseudomonadota</taxon>
        <taxon>Gammaproteobacteria</taxon>
        <taxon>Oceanospirillales</taxon>
        <taxon>Oceanospirillaceae</taxon>
        <taxon>Nitrincola</taxon>
    </lineage>
</organism>
<dbReference type="Proteomes" id="UP000250744">
    <property type="component" value="Unassembled WGS sequence"/>
</dbReference>
<dbReference type="AlphaFoldDB" id="A0A364NPF0"/>
<keyword evidence="3" id="KW-1185">Reference proteome</keyword>
<dbReference type="InterPro" id="IPR018445">
    <property type="entry name" value="Put_Phosphate_transp_reg"/>
</dbReference>
<dbReference type="Gene3D" id="1.20.58.220">
    <property type="entry name" value="Phosphate transport system protein phou homolog 2, domain 2"/>
    <property type="match status" value="1"/>
</dbReference>
<proteinExistence type="inferred from homology"/>
<dbReference type="InterPro" id="IPR002727">
    <property type="entry name" value="DUF47"/>
</dbReference>
<gene>
    <name evidence="2" type="ORF">DN062_04580</name>
</gene>
<reference evidence="2 3" key="1">
    <citation type="submission" date="2018-06" db="EMBL/GenBank/DDBJ databases">
        <title>Nitrincola tibetense sp. nov., isolated from Lake XuguoCo on Tibetan Plateau.</title>
        <authorList>
            <person name="Xing P."/>
        </authorList>
    </citation>
    <scope>NUCLEOTIDE SEQUENCE [LARGE SCALE GENOMIC DNA]</scope>
    <source>
        <strain evidence="3">xg18</strain>
    </source>
</reference>
<dbReference type="PANTHER" id="PTHR36536:SF3">
    <property type="entry name" value="UPF0111 PROTEIN HI_1603"/>
    <property type="match status" value="1"/>
</dbReference>
<dbReference type="PANTHER" id="PTHR36536">
    <property type="entry name" value="UPF0111 PROTEIN HI_1603"/>
    <property type="match status" value="1"/>
</dbReference>
<protein>
    <submittedName>
        <fullName evidence="2">TIGR00153 family protein</fullName>
    </submittedName>
</protein>
<accession>A0A364NPF0</accession>
<comment type="similarity">
    <text evidence="1">Belongs to the UPF0111 family.</text>
</comment>
<evidence type="ECO:0000256" key="1">
    <source>
        <dbReference type="ARBA" id="ARBA00008591"/>
    </source>
</evidence>
<dbReference type="Pfam" id="PF01865">
    <property type="entry name" value="PhoU_div"/>
    <property type="match status" value="1"/>
</dbReference>
<dbReference type="EMBL" id="QKRX01000003">
    <property type="protein sequence ID" value="RAU18767.1"/>
    <property type="molecule type" value="Genomic_DNA"/>
</dbReference>
<dbReference type="RefSeq" id="WP_036507543.1">
    <property type="nucleotide sequence ID" value="NZ_QKRX01000003.1"/>
</dbReference>
<name>A0A364NPF0_9GAMM</name>
<dbReference type="InterPro" id="IPR038078">
    <property type="entry name" value="PhoU-like_sf"/>
</dbReference>
<evidence type="ECO:0000313" key="3">
    <source>
        <dbReference type="Proteomes" id="UP000250744"/>
    </source>
</evidence>